<evidence type="ECO:0008006" key="3">
    <source>
        <dbReference type="Google" id="ProtNLM"/>
    </source>
</evidence>
<reference evidence="1 2" key="1">
    <citation type="submission" date="2014-03" db="EMBL/GenBank/DDBJ databases">
        <title>Genome sequence of the diesel-degrader and plant-growth promoter Acinetobacter oleivorans PF-1 isolated from the roots of poplar tree.</title>
        <authorList>
            <person name="Gkorezis P."/>
            <person name="van Hamme J."/>
            <person name="Rineau F."/>
            <person name="Vangronsveld J."/>
            <person name="Francetti A."/>
        </authorList>
    </citation>
    <scope>NUCLEOTIDE SEQUENCE [LARGE SCALE GENOMIC DNA]</scope>
    <source>
        <strain evidence="1 2">PF1</strain>
    </source>
</reference>
<dbReference type="Proteomes" id="UP000031012">
    <property type="component" value="Unassembled WGS sequence"/>
</dbReference>
<organism evidence="1 2">
    <name type="scientific">Acinetobacter oleivorans</name>
    <dbReference type="NCBI Taxonomy" id="1148157"/>
    <lineage>
        <taxon>Bacteria</taxon>
        <taxon>Pseudomonadati</taxon>
        <taxon>Pseudomonadota</taxon>
        <taxon>Gammaproteobacteria</taxon>
        <taxon>Moraxellales</taxon>
        <taxon>Moraxellaceae</taxon>
        <taxon>Acinetobacter</taxon>
    </lineage>
</organism>
<sequence length="314" mass="37082">MREQANKNLLVCLTPLQMLIASKIIDQNPASYDVLCLSYNENKKYDYYFNDISQKCDLSWRFLVRSKSKIYRIFDFFRFNCFLSKLSNKKYNTIYLASIDNPFFHILLSKISKNNIATFDDGTANIYKGSSYYNYENKGKFQNLILKFLGNIYNTQKVVGESFEHYSIYNNYSNIIENVNFISLFKDNENLVKKGEVKIFLGQPLKDIKDINVEKILTFVESLKVDYYFPHPREVEKYKNFIYIDSSLIFEDYILKLLGDGYFVEVYTVLSTAALNVASLKNIRVKVLCEKDLNINYFQFYEIFRNIDCDVINF</sequence>
<evidence type="ECO:0000313" key="2">
    <source>
        <dbReference type="Proteomes" id="UP000031012"/>
    </source>
</evidence>
<dbReference type="EMBL" id="JHQK01000017">
    <property type="protein sequence ID" value="KHN65903.1"/>
    <property type="molecule type" value="Genomic_DNA"/>
</dbReference>
<dbReference type="Pfam" id="PF07922">
    <property type="entry name" value="Glyco_transf_52"/>
    <property type="match status" value="1"/>
</dbReference>
<dbReference type="AlphaFoldDB" id="A0A0B2U948"/>
<proteinExistence type="predicted"/>
<dbReference type="Gene3D" id="3.30.370.20">
    <property type="match status" value="1"/>
</dbReference>
<dbReference type="InterPro" id="IPR012477">
    <property type="entry name" value="Glyco_transf_52"/>
</dbReference>
<evidence type="ECO:0000313" key="1">
    <source>
        <dbReference type="EMBL" id="KHN65903.1"/>
    </source>
</evidence>
<accession>A0A0B2U948</accession>
<gene>
    <name evidence="1" type="ORF">DH17_05055</name>
</gene>
<comment type="caution">
    <text evidence="1">The sequence shown here is derived from an EMBL/GenBank/DDBJ whole genome shotgun (WGS) entry which is preliminary data.</text>
</comment>
<protein>
    <recommendedName>
        <fullName evidence="3">CMP-N-acetylneuraminate-beta-galactosamide-alpha-2, 3-sialyltransferase</fullName>
    </recommendedName>
</protein>
<name>A0A0B2U948_9GAMM</name>